<evidence type="ECO:0008006" key="3">
    <source>
        <dbReference type="Google" id="ProtNLM"/>
    </source>
</evidence>
<keyword evidence="2" id="KW-0934">Plastid</keyword>
<geneLocation type="chloroplast" evidence="2"/>
<evidence type="ECO:0000313" key="2">
    <source>
        <dbReference type="EMBL" id="BAS19030.1"/>
    </source>
</evidence>
<keyword evidence="1" id="KW-0472">Membrane</keyword>
<feature type="transmembrane region" description="Helical" evidence="1">
    <location>
        <begin position="62"/>
        <end position="79"/>
    </location>
</feature>
<keyword evidence="2" id="KW-0150">Chloroplast</keyword>
<dbReference type="AlphaFoldDB" id="A0A0K2RW68"/>
<feature type="transmembrane region" description="Helical" evidence="1">
    <location>
        <begin position="6"/>
        <end position="26"/>
    </location>
</feature>
<keyword evidence="1" id="KW-0812">Transmembrane</keyword>
<reference evidence="2" key="1">
    <citation type="journal article" date="2016" name="Curr. Genet.">
        <title>Sequencing and analysis of the complete organellar genomes of Parmales, a closely related group to Bacillariophyta (diatoms).</title>
        <authorList>
            <person name="Tajima N."/>
            <person name="Saitoh K."/>
            <person name="Sato S."/>
            <person name="Maruyama F."/>
            <person name="Ichinomiya M."/>
            <person name="Yoshikawa S."/>
            <person name="Kurokawa K."/>
            <person name="Ohta H."/>
            <person name="Tabata S."/>
            <person name="Kuwata A."/>
            <person name="Sato N."/>
        </authorList>
    </citation>
    <scope>NUCLEOTIDE SEQUENCE</scope>
</reference>
<sequence>MINIGFGPNILLGFILVAGVMLLYLLRIVKPELARDEDIFFTTIGLLYSCILIVHGWRLDPILLFSQVLIITSLLVAGWENIRLRGLLTNAAKIKNNKEI</sequence>
<dbReference type="GeneID" id="25398234"/>
<dbReference type="EMBL" id="AP014625">
    <property type="protein sequence ID" value="BAS19030.1"/>
    <property type="molecule type" value="Genomic_DNA"/>
</dbReference>
<protein>
    <recommendedName>
        <fullName evidence="3">Ycf66</fullName>
    </recommendedName>
</protein>
<proteinExistence type="predicted"/>
<name>A0A0K2RW68_9STRA</name>
<dbReference type="RefSeq" id="YP_009163576.1">
    <property type="nucleotide sequence ID" value="NC_027746.1"/>
</dbReference>
<evidence type="ECO:0000256" key="1">
    <source>
        <dbReference type="SAM" id="Phobius"/>
    </source>
</evidence>
<accession>A0A0K2RW68</accession>
<gene>
    <name evidence="2" type="primary">ycf66</name>
</gene>
<dbReference type="Pfam" id="PF07444">
    <property type="entry name" value="Ycf66_N"/>
    <property type="match status" value="1"/>
</dbReference>
<feature type="transmembrane region" description="Helical" evidence="1">
    <location>
        <begin position="38"/>
        <end position="56"/>
    </location>
</feature>
<dbReference type="InterPro" id="IPR010004">
    <property type="entry name" value="Uncharacterised_Ycf66"/>
</dbReference>
<keyword evidence="1" id="KW-1133">Transmembrane helix</keyword>
<organism evidence="2">
    <name type="scientific">Triparma laevis</name>
    <dbReference type="NCBI Taxonomy" id="1534972"/>
    <lineage>
        <taxon>Eukaryota</taxon>
        <taxon>Sar</taxon>
        <taxon>Stramenopiles</taxon>
        <taxon>Ochrophyta</taxon>
        <taxon>Bolidophyceae</taxon>
        <taxon>Parmales</taxon>
        <taxon>Triparmaceae</taxon>
        <taxon>Triparma</taxon>
    </lineage>
</organism>